<dbReference type="Proteomes" id="UP001140234">
    <property type="component" value="Unassembled WGS sequence"/>
</dbReference>
<sequence>MKLAIAPVVLAAAAALAQQNPEAAMAAGETARAPVGALPVPANTVSLLARLASYFDMSHVASSITTMPAAVAHVFDPASGKMTMLAASVMRAGDGYYMPVCPVSDIAQAGSMPAVATQAANCGYGIQLTPLPQNAARSLFAAFRTLSRAILSTVRMPTAGPASPAAAGMAAMMQPATPMVPQAPGMAPPRMEMAGMAPPSMEMSGMHRMPSMYQAPGMYQPQGMY</sequence>
<reference evidence="1" key="1">
    <citation type="submission" date="2022-07" db="EMBL/GenBank/DDBJ databases">
        <title>Phylogenomic reconstructions and comparative analyses of Kickxellomycotina fungi.</title>
        <authorList>
            <person name="Reynolds N.K."/>
            <person name="Stajich J.E."/>
            <person name="Barry K."/>
            <person name="Grigoriev I.V."/>
            <person name="Crous P."/>
            <person name="Smith M.E."/>
        </authorList>
    </citation>
    <scope>NUCLEOTIDE SEQUENCE</scope>
    <source>
        <strain evidence="1">CBS 109366</strain>
    </source>
</reference>
<comment type="caution">
    <text evidence="1">The sequence shown here is derived from an EMBL/GenBank/DDBJ whole genome shotgun (WGS) entry which is preliminary data.</text>
</comment>
<organism evidence="1 2">
    <name type="scientific">Coemansia nantahalensis</name>
    <dbReference type="NCBI Taxonomy" id="2789366"/>
    <lineage>
        <taxon>Eukaryota</taxon>
        <taxon>Fungi</taxon>
        <taxon>Fungi incertae sedis</taxon>
        <taxon>Zoopagomycota</taxon>
        <taxon>Kickxellomycotina</taxon>
        <taxon>Kickxellomycetes</taxon>
        <taxon>Kickxellales</taxon>
        <taxon>Kickxellaceae</taxon>
        <taxon>Coemansia</taxon>
    </lineage>
</organism>
<proteinExistence type="predicted"/>
<dbReference type="EMBL" id="JANBUJ010000966">
    <property type="protein sequence ID" value="KAJ2769307.1"/>
    <property type="molecule type" value="Genomic_DNA"/>
</dbReference>
<gene>
    <name evidence="1" type="ORF">IWQ57_003160</name>
</gene>
<protein>
    <submittedName>
        <fullName evidence="1">Uncharacterized protein</fullName>
    </submittedName>
</protein>
<evidence type="ECO:0000313" key="2">
    <source>
        <dbReference type="Proteomes" id="UP001140234"/>
    </source>
</evidence>
<keyword evidence="2" id="KW-1185">Reference proteome</keyword>
<name>A0ACC1JXA6_9FUNG</name>
<evidence type="ECO:0000313" key="1">
    <source>
        <dbReference type="EMBL" id="KAJ2769307.1"/>
    </source>
</evidence>
<accession>A0ACC1JXA6</accession>